<proteinExistence type="predicted"/>
<name>A0A1D1V2C0_RAMVA</name>
<evidence type="ECO:0000313" key="2">
    <source>
        <dbReference type="Proteomes" id="UP000186922"/>
    </source>
</evidence>
<keyword evidence="2" id="KW-1185">Reference proteome</keyword>
<protein>
    <submittedName>
        <fullName evidence="1">Uncharacterized protein</fullName>
    </submittedName>
</protein>
<accession>A0A1D1V2C0</accession>
<gene>
    <name evidence="1" type="primary">RvY_07481-1</name>
    <name evidence="1" type="synonym">RvY_07481.1</name>
    <name evidence="1" type="ORF">RvY_07481</name>
</gene>
<dbReference type="Proteomes" id="UP000186922">
    <property type="component" value="Unassembled WGS sequence"/>
</dbReference>
<organism evidence="1 2">
    <name type="scientific">Ramazzottius varieornatus</name>
    <name type="common">Water bear</name>
    <name type="synonym">Tardigrade</name>
    <dbReference type="NCBI Taxonomy" id="947166"/>
    <lineage>
        <taxon>Eukaryota</taxon>
        <taxon>Metazoa</taxon>
        <taxon>Ecdysozoa</taxon>
        <taxon>Tardigrada</taxon>
        <taxon>Eutardigrada</taxon>
        <taxon>Parachela</taxon>
        <taxon>Hypsibioidea</taxon>
        <taxon>Ramazzottiidae</taxon>
        <taxon>Ramazzottius</taxon>
    </lineage>
</organism>
<evidence type="ECO:0000313" key="1">
    <source>
        <dbReference type="EMBL" id="GAU95966.1"/>
    </source>
</evidence>
<sequence length="177" mass="19340">MHTDDRNSIARWKYSINLFVNPWGTVVVPLDEFFLLKPQGNLPLSAVNSITSVADVTASLNAEVASDGARSTVEGVSGTQQLTSCGDSLQTFPDHGHNRSRVHVLDQASIERLTGQILVVFLQHFGVGMDHLHGHQLVTTLLETLDDVSHQTTLNTVRLDRDEGALLDVGHVLLEVL</sequence>
<comment type="caution">
    <text evidence="1">The sequence shown here is derived from an EMBL/GenBank/DDBJ whole genome shotgun (WGS) entry which is preliminary data.</text>
</comment>
<dbReference type="EMBL" id="BDGG01000003">
    <property type="protein sequence ID" value="GAU95966.1"/>
    <property type="molecule type" value="Genomic_DNA"/>
</dbReference>
<dbReference type="AlphaFoldDB" id="A0A1D1V2C0"/>
<reference evidence="1 2" key="1">
    <citation type="journal article" date="2016" name="Nat. Commun.">
        <title>Extremotolerant tardigrade genome and improved radiotolerance of human cultured cells by tardigrade-unique protein.</title>
        <authorList>
            <person name="Hashimoto T."/>
            <person name="Horikawa D.D."/>
            <person name="Saito Y."/>
            <person name="Kuwahara H."/>
            <person name="Kozuka-Hata H."/>
            <person name="Shin-I T."/>
            <person name="Minakuchi Y."/>
            <person name="Ohishi K."/>
            <person name="Motoyama A."/>
            <person name="Aizu T."/>
            <person name="Enomoto A."/>
            <person name="Kondo K."/>
            <person name="Tanaka S."/>
            <person name="Hara Y."/>
            <person name="Koshikawa S."/>
            <person name="Sagara H."/>
            <person name="Miura T."/>
            <person name="Yokobori S."/>
            <person name="Miyagawa K."/>
            <person name="Suzuki Y."/>
            <person name="Kubo T."/>
            <person name="Oyama M."/>
            <person name="Kohara Y."/>
            <person name="Fujiyama A."/>
            <person name="Arakawa K."/>
            <person name="Katayama T."/>
            <person name="Toyoda A."/>
            <person name="Kunieda T."/>
        </authorList>
    </citation>
    <scope>NUCLEOTIDE SEQUENCE [LARGE SCALE GENOMIC DNA]</scope>
    <source>
        <strain evidence="1 2">YOKOZUNA-1</strain>
    </source>
</reference>